<dbReference type="SUPFAM" id="SSF52922">
    <property type="entry name" value="TK C-terminal domain-like"/>
    <property type="match status" value="1"/>
</dbReference>
<dbReference type="Pfam" id="PF02780">
    <property type="entry name" value="Transketolase_C"/>
    <property type="match status" value="1"/>
</dbReference>
<dbReference type="SMART" id="SM00861">
    <property type="entry name" value="Transket_pyr"/>
    <property type="match status" value="1"/>
</dbReference>
<dbReference type="Pfam" id="PF02779">
    <property type="entry name" value="Transket_pyr"/>
    <property type="match status" value="1"/>
</dbReference>
<dbReference type="AlphaFoldDB" id="A0A1M7Z9X1"/>
<dbReference type="OrthoDB" id="9803371at2"/>
<feature type="binding site" evidence="11">
    <location>
        <position position="377"/>
    </location>
    <ligand>
        <name>thiamine diphosphate</name>
        <dbReference type="ChEBI" id="CHEBI:58937"/>
    </ligand>
</feature>
<dbReference type="PANTHER" id="PTHR43322">
    <property type="entry name" value="1-D-DEOXYXYLULOSE 5-PHOSPHATE SYNTHASE-RELATED"/>
    <property type="match status" value="1"/>
</dbReference>
<dbReference type="InterPro" id="IPR005475">
    <property type="entry name" value="Transketolase-like_Pyr-bd"/>
</dbReference>
<keyword evidence="6 11" id="KW-0460">Magnesium</keyword>
<evidence type="ECO:0000256" key="4">
    <source>
        <dbReference type="ARBA" id="ARBA00022679"/>
    </source>
</evidence>
<evidence type="ECO:0000256" key="7">
    <source>
        <dbReference type="ARBA" id="ARBA00022977"/>
    </source>
</evidence>
<dbReference type="FunFam" id="3.40.50.970:FF:000005">
    <property type="entry name" value="1-deoxy-D-xylulose-5-phosphate synthase"/>
    <property type="match status" value="1"/>
</dbReference>
<feature type="binding site" evidence="11">
    <location>
        <position position="291"/>
    </location>
    <ligand>
        <name>thiamine diphosphate</name>
        <dbReference type="ChEBI" id="CHEBI:58937"/>
    </ligand>
</feature>
<gene>
    <name evidence="11" type="primary">dxs</name>
    <name evidence="13" type="ORF">SAMN04488108_1534</name>
</gene>
<feature type="binding site" evidence="11">
    <location>
        <begin position="151"/>
        <end position="152"/>
    </location>
    <ligand>
        <name>thiamine diphosphate</name>
        <dbReference type="ChEBI" id="CHEBI:58937"/>
    </ligand>
</feature>
<evidence type="ECO:0000256" key="9">
    <source>
        <dbReference type="ARBA" id="ARBA00023229"/>
    </source>
</evidence>
<reference evidence="14" key="1">
    <citation type="submission" date="2016-12" db="EMBL/GenBank/DDBJ databases">
        <authorList>
            <person name="Varghese N."/>
            <person name="Submissions S."/>
        </authorList>
    </citation>
    <scope>NUCLEOTIDE SEQUENCE [LARGE SCALE GENOMIC DNA]</scope>
    <source>
        <strain evidence="14">DSM 25035</strain>
    </source>
</reference>
<dbReference type="GO" id="GO:0000287">
    <property type="term" value="F:magnesium ion binding"/>
    <property type="evidence" value="ECO:0007669"/>
    <property type="project" value="UniProtKB-UniRule"/>
</dbReference>
<dbReference type="GO" id="GO:0030976">
    <property type="term" value="F:thiamine pyrophosphate binding"/>
    <property type="evidence" value="ECO:0007669"/>
    <property type="project" value="UniProtKB-UniRule"/>
</dbReference>
<dbReference type="GO" id="GO:0008661">
    <property type="term" value="F:1-deoxy-D-xylulose-5-phosphate synthase activity"/>
    <property type="evidence" value="ECO:0007669"/>
    <property type="project" value="UniProtKB-UniRule"/>
</dbReference>
<dbReference type="InterPro" id="IPR029061">
    <property type="entry name" value="THDP-binding"/>
</dbReference>
<dbReference type="UniPathway" id="UPA00064">
    <property type="reaction ID" value="UER00091"/>
</dbReference>
<comment type="pathway">
    <text evidence="1 11">Metabolic intermediate biosynthesis; 1-deoxy-D-xylulose 5-phosphate biosynthesis; 1-deoxy-D-xylulose 5-phosphate from D-glyceraldehyde 3-phosphate and pyruvate: step 1/1.</text>
</comment>
<dbReference type="Gene3D" id="3.40.50.920">
    <property type="match status" value="1"/>
</dbReference>
<feature type="binding site" evidence="11">
    <location>
        <position position="78"/>
    </location>
    <ligand>
        <name>thiamine diphosphate</name>
        <dbReference type="ChEBI" id="CHEBI:58937"/>
    </ligand>
</feature>
<evidence type="ECO:0000256" key="5">
    <source>
        <dbReference type="ARBA" id="ARBA00022723"/>
    </source>
</evidence>
<evidence type="ECO:0000256" key="3">
    <source>
        <dbReference type="ARBA" id="ARBA00011738"/>
    </source>
</evidence>
<dbReference type="CDD" id="cd02007">
    <property type="entry name" value="TPP_DXS"/>
    <property type="match status" value="1"/>
</dbReference>
<evidence type="ECO:0000256" key="11">
    <source>
        <dbReference type="HAMAP-Rule" id="MF_00315"/>
    </source>
</evidence>
<accession>A0A1M7Z9X1</accession>
<dbReference type="Gene3D" id="3.40.50.970">
    <property type="match status" value="2"/>
</dbReference>
<dbReference type="HAMAP" id="MF_00315">
    <property type="entry name" value="DXP_synth"/>
    <property type="match status" value="1"/>
</dbReference>
<keyword evidence="4 11" id="KW-0808">Transferase</keyword>
<dbReference type="PROSITE" id="PS00801">
    <property type="entry name" value="TRANSKETOLASE_1"/>
    <property type="match status" value="1"/>
</dbReference>
<proteinExistence type="inferred from homology"/>
<dbReference type="EC" id="2.2.1.7" evidence="11"/>
<dbReference type="CDD" id="cd07033">
    <property type="entry name" value="TPP_PYR_DXS_TK_like"/>
    <property type="match status" value="1"/>
</dbReference>
<feature type="binding site" evidence="11">
    <location>
        <position position="179"/>
    </location>
    <ligand>
        <name>thiamine diphosphate</name>
        <dbReference type="ChEBI" id="CHEBI:58937"/>
    </ligand>
</feature>
<keyword evidence="9 11" id="KW-0414">Isoprene biosynthesis</keyword>
<comment type="subunit">
    <text evidence="3 11">Homodimer.</text>
</comment>
<dbReference type="RefSeq" id="WP_073571195.1">
    <property type="nucleotide sequence ID" value="NZ_FRXN01000002.1"/>
</dbReference>
<dbReference type="SUPFAM" id="SSF52518">
    <property type="entry name" value="Thiamin diphosphate-binding fold (THDP-binding)"/>
    <property type="match status" value="2"/>
</dbReference>
<dbReference type="GO" id="GO:0005829">
    <property type="term" value="C:cytosol"/>
    <property type="evidence" value="ECO:0007669"/>
    <property type="project" value="TreeGrafter"/>
</dbReference>
<evidence type="ECO:0000256" key="8">
    <source>
        <dbReference type="ARBA" id="ARBA00023052"/>
    </source>
</evidence>
<keyword evidence="5 11" id="KW-0479">Metal-binding</keyword>
<dbReference type="Pfam" id="PF13292">
    <property type="entry name" value="DXP_synthase_N"/>
    <property type="match status" value="1"/>
</dbReference>
<comment type="cofactor">
    <cofactor evidence="11">
        <name>thiamine diphosphate</name>
        <dbReference type="ChEBI" id="CHEBI:58937"/>
    </cofactor>
    <text evidence="11">Binds 1 thiamine pyrophosphate per subunit.</text>
</comment>
<dbReference type="GO" id="GO:0019288">
    <property type="term" value="P:isopentenyl diphosphate biosynthetic process, methylerythritol 4-phosphate pathway"/>
    <property type="evidence" value="ECO:0007669"/>
    <property type="project" value="TreeGrafter"/>
</dbReference>
<dbReference type="PANTHER" id="PTHR43322:SF5">
    <property type="entry name" value="1-DEOXY-D-XYLULOSE-5-PHOSPHATE SYNTHASE, CHLOROPLASTIC"/>
    <property type="match status" value="1"/>
</dbReference>
<dbReference type="InterPro" id="IPR009014">
    <property type="entry name" value="Transketo_C/PFOR_II"/>
</dbReference>
<evidence type="ECO:0000313" key="14">
    <source>
        <dbReference type="Proteomes" id="UP000184609"/>
    </source>
</evidence>
<dbReference type="InterPro" id="IPR033248">
    <property type="entry name" value="Transketolase_C"/>
</dbReference>
<dbReference type="EMBL" id="FRXN01000002">
    <property type="protein sequence ID" value="SHO61727.1"/>
    <property type="molecule type" value="Genomic_DNA"/>
</dbReference>
<feature type="binding site" evidence="11">
    <location>
        <position position="150"/>
    </location>
    <ligand>
        <name>Mg(2+)</name>
        <dbReference type="ChEBI" id="CHEBI:18420"/>
    </ligand>
</feature>
<feature type="domain" description="Transketolase-like pyrimidine-binding" evidence="12">
    <location>
        <begin position="326"/>
        <end position="490"/>
    </location>
</feature>
<keyword evidence="8 11" id="KW-0786">Thiamine pyrophosphate</keyword>
<sequence>MLIKPGELLAQIDSPADLKKIPKEKLVQICDELRNFIVDNVSVYGGHFGASLGVVELTVALHYVLNTPEDQLVWDVGHQAYGHKILTGRRDQFHTNRFFGGISGFPKRKESEYDAFGVGHSSTSISAALGMAVASKYKGSGIQNVAVIGDGSMTGGMAFEAMNHAGVSDSNILIILNDNCMAIDPNVGALKDYLTDITTSHTYNKVKDEVWKLLGKFSKFGSSAQEVISKVEGAIKSAVLHQSNLFESLNLRYFGPVDGHDVHHLVEVLNDLKDIPGPKILHCVTVKGKGYEPAEKGNQTTWHAPGTFDKVSGEIFKKTPSKPQAPKYQDVFGHTLVELAEQDERIMGITPAMPSGSSLNIMMEAMPDRAFDVGIAEQHAVTFSAGLATQGLKPFCNIYSTFMQRAYDQVVHDVCLQNLPVVLCLDRAGFAGADGPTHHGAYDIAYFRCVPNLVVAAPMNEQELRNMMYSSLSHEGPYSIRYPRGKGVMPEWRTPFENIPLGQGRIVKEGEEVAILTIGHIGNYAVEACEKLGGEGLNPAHYDMRFVKPLDEDLLHEVFGKFKKVITVEDGCLMGGFGSAVLEWMMDHGYQAQVKRLGIPDEIIEHGEQIELQRVCGFDPEGIANAVRSLSEVEKVS</sequence>
<dbReference type="InterPro" id="IPR005477">
    <property type="entry name" value="Dxylulose-5-P_synthase"/>
</dbReference>
<dbReference type="GO" id="GO:0016114">
    <property type="term" value="P:terpenoid biosynthetic process"/>
    <property type="evidence" value="ECO:0007669"/>
    <property type="project" value="UniProtKB-UniRule"/>
</dbReference>
<protein>
    <recommendedName>
        <fullName evidence="11">1-deoxy-D-xylulose-5-phosphate synthase</fullName>
        <ecNumber evidence="11">2.2.1.7</ecNumber>
    </recommendedName>
    <alternativeName>
        <fullName evidence="11">1-deoxyxylulose-5-phosphate synthase</fullName>
        <shortName evidence="11">DXP synthase</shortName>
        <shortName evidence="11">DXPS</shortName>
    </alternativeName>
</protein>
<dbReference type="InterPro" id="IPR020826">
    <property type="entry name" value="Transketolase_BS"/>
</dbReference>
<evidence type="ECO:0000256" key="10">
    <source>
        <dbReference type="ARBA" id="ARBA00055605"/>
    </source>
</evidence>
<evidence type="ECO:0000256" key="6">
    <source>
        <dbReference type="ARBA" id="ARBA00022842"/>
    </source>
</evidence>
<comment type="similarity">
    <text evidence="2 11">Belongs to the transketolase family. DXPS subfamily.</text>
</comment>
<dbReference type="PROSITE" id="PS00802">
    <property type="entry name" value="TRANSKETOLASE_2"/>
    <property type="match status" value="1"/>
</dbReference>
<dbReference type="Proteomes" id="UP000184609">
    <property type="component" value="Unassembled WGS sequence"/>
</dbReference>
<dbReference type="STRING" id="1073327.SAMN04488108_1534"/>
<comment type="catalytic activity">
    <reaction evidence="11">
        <text>D-glyceraldehyde 3-phosphate + pyruvate + H(+) = 1-deoxy-D-xylulose 5-phosphate + CO2</text>
        <dbReference type="Rhea" id="RHEA:12605"/>
        <dbReference type="ChEBI" id="CHEBI:15361"/>
        <dbReference type="ChEBI" id="CHEBI:15378"/>
        <dbReference type="ChEBI" id="CHEBI:16526"/>
        <dbReference type="ChEBI" id="CHEBI:57792"/>
        <dbReference type="ChEBI" id="CHEBI:59776"/>
        <dbReference type="EC" id="2.2.1.7"/>
    </reaction>
</comment>
<dbReference type="NCBIfam" id="NF003933">
    <property type="entry name" value="PRK05444.2-2"/>
    <property type="match status" value="1"/>
</dbReference>
<keyword evidence="7 11" id="KW-0784">Thiamine biosynthesis</keyword>
<dbReference type="FunFam" id="3.40.50.920:FF:000002">
    <property type="entry name" value="1-deoxy-D-xylulose-5-phosphate synthase"/>
    <property type="match status" value="1"/>
</dbReference>
<evidence type="ECO:0000313" key="13">
    <source>
        <dbReference type="EMBL" id="SHO61727.1"/>
    </source>
</evidence>
<comment type="cofactor">
    <cofactor evidence="11">
        <name>Mg(2+)</name>
        <dbReference type="ChEBI" id="CHEBI:18420"/>
    </cofactor>
    <text evidence="11">Binds 1 Mg(2+) ion per subunit.</text>
</comment>
<organism evidence="13 14">
    <name type="scientific">Algoriphagus zhangzhouensis</name>
    <dbReference type="NCBI Taxonomy" id="1073327"/>
    <lineage>
        <taxon>Bacteria</taxon>
        <taxon>Pseudomonadati</taxon>
        <taxon>Bacteroidota</taxon>
        <taxon>Cytophagia</taxon>
        <taxon>Cytophagales</taxon>
        <taxon>Cyclobacteriaceae</taxon>
        <taxon>Algoriphagus</taxon>
    </lineage>
</organism>
<dbReference type="GO" id="GO:0009228">
    <property type="term" value="P:thiamine biosynthetic process"/>
    <property type="evidence" value="ECO:0007669"/>
    <property type="project" value="UniProtKB-UniRule"/>
</dbReference>
<evidence type="ECO:0000256" key="1">
    <source>
        <dbReference type="ARBA" id="ARBA00004980"/>
    </source>
</evidence>
<feature type="binding site" evidence="11">
    <location>
        <begin position="119"/>
        <end position="121"/>
    </location>
    <ligand>
        <name>thiamine diphosphate</name>
        <dbReference type="ChEBI" id="CHEBI:58937"/>
    </ligand>
</feature>
<dbReference type="NCBIfam" id="TIGR00204">
    <property type="entry name" value="dxs"/>
    <property type="match status" value="1"/>
</dbReference>
<name>A0A1M7Z9X1_9BACT</name>
<comment type="function">
    <text evidence="10 11">Catalyzes the acyloin condensation reaction between C atoms 2 and 3 of pyruvate and glyceraldehyde 3-phosphate to yield 1-deoxy-D-xylulose-5-phosphate (DXP).</text>
</comment>
<evidence type="ECO:0000259" key="12">
    <source>
        <dbReference type="SMART" id="SM00861"/>
    </source>
</evidence>
<keyword evidence="14" id="KW-1185">Reference proteome</keyword>
<evidence type="ECO:0000256" key="2">
    <source>
        <dbReference type="ARBA" id="ARBA00011081"/>
    </source>
</evidence>
<dbReference type="InterPro" id="IPR049557">
    <property type="entry name" value="Transketolase_CS"/>
</dbReference>
<feature type="binding site" evidence="11">
    <location>
        <position position="179"/>
    </location>
    <ligand>
        <name>Mg(2+)</name>
        <dbReference type="ChEBI" id="CHEBI:18420"/>
    </ligand>
</feature>